<evidence type="ECO:0000313" key="1">
    <source>
        <dbReference type="EMBL" id="CAG8471619.1"/>
    </source>
</evidence>
<name>A0ACA9KFV3_9GLOM</name>
<dbReference type="Proteomes" id="UP000789525">
    <property type="component" value="Unassembled WGS sequence"/>
</dbReference>
<keyword evidence="2" id="KW-1185">Reference proteome</keyword>
<organism evidence="1 2">
    <name type="scientific">Acaulospora colombiana</name>
    <dbReference type="NCBI Taxonomy" id="27376"/>
    <lineage>
        <taxon>Eukaryota</taxon>
        <taxon>Fungi</taxon>
        <taxon>Fungi incertae sedis</taxon>
        <taxon>Mucoromycota</taxon>
        <taxon>Glomeromycotina</taxon>
        <taxon>Glomeromycetes</taxon>
        <taxon>Diversisporales</taxon>
        <taxon>Acaulosporaceae</taxon>
        <taxon>Acaulospora</taxon>
    </lineage>
</organism>
<comment type="caution">
    <text evidence="1">The sequence shown here is derived from an EMBL/GenBank/DDBJ whole genome shotgun (WGS) entry which is preliminary data.</text>
</comment>
<evidence type="ECO:0000313" key="2">
    <source>
        <dbReference type="Proteomes" id="UP000789525"/>
    </source>
</evidence>
<accession>A0ACA9KFV3</accession>
<sequence>MVQSFSANSHHRLRNQNMADAKAPNIIGVNKSTINSLFLSFRDSIDIHKGTYNQVLKRYYSIEQEIDIHRPQKPLKSILDEAQTKISEILESFRRISVELEEYIEAISFLEYLENGVLITKEGVEKQFKDADGNQFLQITYDDYLLGVADLTGELMRYAINCIGAGNHDQALKGLAAGRRFCDTSFTQMKKKLTVK</sequence>
<reference evidence="1" key="1">
    <citation type="submission" date="2021-06" db="EMBL/GenBank/DDBJ databases">
        <authorList>
            <person name="Kallberg Y."/>
            <person name="Tangrot J."/>
            <person name="Rosling A."/>
        </authorList>
    </citation>
    <scope>NUCLEOTIDE SEQUENCE</scope>
    <source>
        <strain evidence="1">CL356</strain>
    </source>
</reference>
<dbReference type="EMBL" id="CAJVPT010001955">
    <property type="protein sequence ID" value="CAG8471619.1"/>
    <property type="molecule type" value="Genomic_DNA"/>
</dbReference>
<protein>
    <submittedName>
        <fullName evidence="1">1333_t:CDS:1</fullName>
    </submittedName>
</protein>
<proteinExistence type="predicted"/>
<gene>
    <name evidence="1" type="ORF">ACOLOM_LOCUS1612</name>
</gene>